<proteinExistence type="predicted"/>
<evidence type="ECO:0000313" key="1">
    <source>
        <dbReference type="EMBL" id="CAL8084955.1"/>
    </source>
</evidence>
<dbReference type="Proteomes" id="UP001642540">
    <property type="component" value="Unassembled WGS sequence"/>
</dbReference>
<gene>
    <name evidence="1" type="ORF">ODALV1_LOCUS5959</name>
</gene>
<accession>A0ABP1Q718</accession>
<comment type="caution">
    <text evidence="1">The sequence shown here is derived from an EMBL/GenBank/DDBJ whole genome shotgun (WGS) entry which is preliminary data.</text>
</comment>
<dbReference type="EMBL" id="CAXLJM020000019">
    <property type="protein sequence ID" value="CAL8084955.1"/>
    <property type="molecule type" value="Genomic_DNA"/>
</dbReference>
<organism evidence="1 2">
    <name type="scientific">Orchesella dallaii</name>
    <dbReference type="NCBI Taxonomy" id="48710"/>
    <lineage>
        <taxon>Eukaryota</taxon>
        <taxon>Metazoa</taxon>
        <taxon>Ecdysozoa</taxon>
        <taxon>Arthropoda</taxon>
        <taxon>Hexapoda</taxon>
        <taxon>Collembola</taxon>
        <taxon>Entomobryomorpha</taxon>
        <taxon>Entomobryoidea</taxon>
        <taxon>Orchesellidae</taxon>
        <taxon>Orchesellinae</taxon>
        <taxon>Orchesella</taxon>
    </lineage>
</organism>
<evidence type="ECO:0000313" key="2">
    <source>
        <dbReference type="Proteomes" id="UP001642540"/>
    </source>
</evidence>
<protein>
    <submittedName>
        <fullName evidence="1">Uncharacterized protein</fullName>
    </submittedName>
</protein>
<keyword evidence="2" id="KW-1185">Reference proteome</keyword>
<sequence>MRRCQLQAPNAGILEESILTPSIDIVIDIDANINGGPSDDLHTEQCHPSDLKTIRKLSSATGTSKLKEIKKLRKPAKEKLSEEGKRQKRLLHRQKIETVWMLESDFI</sequence>
<reference evidence="1 2" key="1">
    <citation type="submission" date="2024-08" db="EMBL/GenBank/DDBJ databases">
        <authorList>
            <person name="Cucini C."/>
            <person name="Frati F."/>
        </authorList>
    </citation>
    <scope>NUCLEOTIDE SEQUENCE [LARGE SCALE GENOMIC DNA]</scope>
</reference>
<name>A0ABP1Q718_9HEXA</name>